<evidence type="ECO:0000256" key="8">
    <source>
        <dbReference type="ARBA" id="ARBA00022695"/>
    </source>
</evidence>
<keyword evidence="11 18" id="KW-0479">Metal-binding</keyword>
<dbReference type="Gene3D" id="3.40.50.300">
    <property type="entry name" value="P-loop containing nucleotide triphosphate hydrolases"/>
    <property type="match status" value="1"/>
</dbReference>
<dbReference type="InterPro" id="IPR027417">
    <property type="entry name" value="P-loop_NTPase"/>
</dbReference>
<dbReference type="Gene3D" id="3.40.1310.20">
    <property type="match status" value="1"/>
</dbReference>
<evidence type="ECO:0000256" key="5">
    <source>
        <dbReference type="ARBA" id="ARBA00022491"/>
    </source>
</evidence>
<dbReference type="InterPro" id="IPR049912">
    <property type="entry name" value="CRESS_DNA_REP"/>
</dbReference>
<dbReference type="InterPro" id="IPR022692">
    <property type="entry name" value="Gemini_AL1_REP_central"/>
</dbReference>
<dbReference type="EMBL" id="KX352041">
    <property type="protein sequence ID" value="ANO40451.1"/>
    <property type="molecule type" value="Genomic_DNA"/>
</dbReference>
<feature type="binding site" evidence="18">
    <location>
        <position position="146"/>
    </location>
    <ligand>
        <name>a divalent metal cation</name>
        <dbReference type="ChEBI" id="CHEBI:60240"/>
    </ligand>
</feature>
<dbReference type="PRINTS" id="PR00227">
    <property type="entry name" value="GEMCOATAL1"/>
</dbReference>
<dbReference type="PRINTS" id="PR00228">
    <property type="entry name" value="GEMCOATCLVL1"/>
</dbReference>
<evidence type="ECO:0000256" key="3">
    <source>
        <dbReference type="ARBA" id="ARBA00011488"/>
    </source>
</evidence>
<evidence type="ECO:0000256" key="7">
    <source>
        <dbReference type="ARBA" id="ARBA00022679"/>
    </source>
</evidence>
<evidence type="ECO:0000256" key="11">
    <source>
        <dbReference type="ARBA" id="ARBA00022723"/>
    </source>
</evidence>
<evidence type="ECO:0000256" key="6">
    <source>
        <dbReference type="ARBA" id="ARBA00022562"/>
    </source>
</evidence>
<evidence type="ECO:0000256" key="16">
    <source>
        <dbReference type="ARBA" id="ARBA00023125"/>
    </source>
</evidence>
<dbReference type="GO" id="GO:0016888">
    <property type="term" value="F:DNA endonuclease activity, producing 5'-phosphomonoesters"/>
    <property type="evidence" value="ECO:0007669"/>
    <property type="project" value="InterPro"/>
</dbReference>
<organism evidence="23">
    <name type="scientific">Sugarcane striate virus</name>
    <dbReference type="NCBI Taxonomy" id="1868659"/>
    <lineage>
        <taxon>Viruses</taxon>
        <taxon>Monodnaviria</taxon>
        <taxon>Shotokuvirae</taxon>
        <taxon>Cressdnaviricota</taxon>
        <taxon>Repensiviricetes</taxon>
        <taxon>Geplafuvirales</taxon>
        <taxon>Geminiviridae</taxon>
        <taxon>Mastrevirus</taxon>
        <taxon>Mastrevirus saccharumstriati</taxon>
    </lineage>
</organism>
<evidence type="ECO:0000256" key="9">
    <source>
        <dbReference type="ARBA" id="ARBA00022705"/>
    </source>
</evidence>
<feature type="binding site" evidence="18">
    <location>
        <position position="103"/>
    </location>
    <ligand>
        <name>a divalent metal cation</name>
        <dbReference type="ChEBI" id="CHEBI:60240"/>
    </ligand>
</feature>
<evidence type="ECO:0000259" key="21">
    <source>
        <dbReference type="PROSITE" id="PS52020"/>
    </source>
</evidence>
<dbReference type="GO" id="GO:0000166">
    <property type="term" value="F:nucleotide binding"/>
    <property type="evidence" value="ECO:0007669"/>
    <property type="project" value="UniProtKB-KW"/>
</dbReference>
<dbReference type="GO" id="GO:0042025">
    <property type="term" value="C:host cell nucleus"/>
    <property type="evidence" value="ECO:0007669"/>
    <property type="project" value="UniProtKB-SubCell"/>
</dbReference>
<dbReference type="GO" id="GO:0003677">
    <property type="term" value="F:DNA binding"/>
    <property type="evidence" value="ECO:0007669"/>
    <property type="project" value="UniProtKB-KW"/>
</dbReference>
<keyword evidence="7" id="KW-0808">Transferase</keyword>
<evidence type="ECO:0000313" key="23">
    <source>
        <dbReference type="EMBL" id="ANO40455.1"/>
    </source>
</evidence>
<dbReference type="EC" id="3.1.21.-" evidence="19"/>
<evidence type="ECO:0000256" key="15">
    <source>
        <dbReference type="ARBA" id="ARBA00023124"/>
    </source>
</evidence>
<name>A0A218KH19_9GEMI</name>
<feature type="active site" description="For DNA cleavage activity" evidence="17">
    <location>
        <position position="142"/>
    </location>
</feature>
<keyword evidence="15" id="KW-0190">Covalent protein-DNA linkage</keyword>
<evidence type="ECO:0000256" key="1">
    <source>
        <dbReference type="ARBA" id="ARBA00004147"/>
    </source>
</evidence>
<evidence type="ECO:0000256" key="14">
    <source>
        <dbReference type="ARBA" id="ARBA00022801"/>
    </source>
</evidence>
<comment type="subunit">
    <text evidence="3">Homooligomer. Rep binds to repeated DNA motifs (iterons). Forms the O-complex, which is a Rep-DNA complex involved in the initiation of RCR. Part of the C- and V-complexes which are RepA-Rep-DNA complexes involved in the c-sense and v-sense transcription.</text>
</comment>
<evidence type="ECO:0000256" key="19">
    <source>
        <dbReference type="RuleBase" id="RU361249"/>
    </source>
</evidence>
<dbReference type="EMBL" id="KX352042">
    <property type="protein sequence ID" value="ANO40455.1"/>
    <property type="molecule type" value="Genomic_DNA"/>
</dbReference>
<keyword evidence="5" id="KW-0678">Repressor</keyword>
<accession>A0A218KH19</accession>
<protein>
    <recommendedName>
        <fullName evidence="4 19">Replication-associated protein</fullName>
        <shortName evidence="19">Rep</shortName>
        <ecNumber evidence="19">3.1.21.-</ecNumber>
    </recommendedName>
</protein>
<evidence type="ECO:0000256" key="18">
    <source>
        <dbReference type="PIRSR" id="PIRSR601191-2"/>
    </source>
</evidence>
<comment type="cofactor">
    <cofactor evidence="18">
        <name>Mg(2+)</name>
        <dbReference type="ChEBI" id="CHEBI:18420"/>
    </cofactor>
    <cofactor evidence="18">
        <name>Mn(2+)</name>
        <dbReference type="ChEBI" id="CHEBI:29035"/>
    </cofactor>
    <text evidence="18">Divalent metal cations, possibly Mg(2+) or Mn(2+).</text>
</comment>
<keyword evidence="12" id="KW-0547">Nucleotide-binding</keyword>
<evidence type="ECO:0000256" key="13">
    <source>
        <dbReference type="ARBA" id="ARBA00022759"/>
    </source>
</evidence>
<evidence type="ECO:0000256" key="20">
    <source>
        <dbReference type="SAM" id="MobiDB-lite"/>
    </source>
</evidence>
<dbReference type="EMBL" id="KX352047">
    <property type="protein sequence ID" value="ANO40475.1"/>
    <property type="molecule type" value="Genomic_DNA"/>
</dbReference>
<keyword evidence="9" id="KW-0235">DNA replication</keyword>
<evidence type="ECO:0000256" key="2">
    <source>
        <dbReference type="ARBA" id="ARBA00006240"/>
    </source>
</evidence>
<keyword evidence="13" id="KW-0255">Endonuclease</keyword>
<proteinExistence type="inferred from homology"/>
<feature type="binding site" evidence="18">
    <location>
        <position position="93"/>
    </location>
    <ligand>
        <name>a divalent metal cation</name>
        <dbReference type="ChEBI" id="CHEBI:60240"/>
    </ligand>
</feature>
<dbReference type="GO" id="GO:0006260">
    <property type="term" value="P:DNA replication"/>
    <property type="evidence" value="ECO:0007669"/>
    <property type="project" value="UniProtKB-KW"/>
</dbReference>
<comment type="similarity">
    <text evidence="2 19">Belongs to the geminiviridae Rep protein family.</text>
</comment>
<dbReference type="GO" id="GO:0016779">
    <property type="term" value="F:nucleotidyltransferase activity"/>
    <property type="evidence" value="ECO:0007669"/>
    <property type="project" value="UniProtKB-KW"/>
</dbReference>
<evidence type="ECO:0000313" key="24">
    <source>
        <dbReference type="EMBL" id="ANO40463.1"/>
    </source>
</evidence>
<feature type="region of interest" description="Disordered" evidence="20">
    <location>
        <begin position="18"/>
        <end position="38"/>
    </location>
</feature>
<keyword evidence="14 19" id="KW-0378">Hydrolase</keyword>
<evidence type="ECO:0000256" key="10">
    <source>
        <dbReference type="ARBA" id="ARBA00022722"/>
    </source>
</evidence>
<keyword evidence="10" id="KW-0540">Nuclease</keyword>
<dbReference type="SUPFAM" id="SSF55464">
    <property type="entry name" value="Origin of replication-binding domain, RBD-like"/>
    <property type="match status" value="1"/>
</dbReference>
<evidence type="ECO:0000256" key="4">
    <source>
        <dbReference type="ARBA" id="ARBA00014531"/>
    </source>
</evidence>
<evidence type="ECO:0000313" key="22">
    <source>
        <dbReference type="EMBL" id="ANO40451.1"/>
    </source>
</evidence>
<feature type="region of interest" description="Disordered" evidence="20">
    <location>
        <begin position="151"/>
        <end position="174"/>
    </location>
</feature>
<keyword evidence="8" id="KW-0548">Nucleotidyltransferase</keyword>
<feature type="compositionally biased region" description="Polar residues" evidence="20">
    <location>
        <begin position="26"/>
        <end position="35"/>
    </location>
</feature>
<dbReference type="EMBL" id="KX352044">
    <property type="protein sequence ID" value="ANO40463.1"/>
    <property type="molecule type" value="Genomic_DNA"/>
</dbReference>
<evidence type="ECO:0000256" key="12">
    <source>
        <dbReference type="ARBA" id="ARBA00022741"/>
    </source>
</evidence>
<dbReference type="PROSITE" id="PS52020">
    <property type="entry name" value="CRESS_DNA_REP"/>
    <property type="match status" value="1"/>
</dbReference>
<dbReference type="GO" id="GO:0046872">
    <property type="term" value="F:metal ion binding"/>
    <property type="evidence" value="ECO:0007669"/>
    <property type="project" value="UniProtKB-KW"/>
</dbReference>
<dbReference type="InterPro" id="IPR001301">
    <property type="entry name" value="Gemini_AL1_CLV"/>
</dbReference>
<sequence length="388" mass="45192">MRTNANAVRRVEFMSTPATTEEAIENGTQETSDSPSEPIHIHQATWKRNFEFRSCNAFLTYPRCALDCEYVLDLPVGSYVFRWSPIYALVSAENHQDGGIHLHCLIQTLGRITTRDPAFFDLDNQYHPNIQAARSPDNTRDYILKDPISKSERGTFQPRRGNTRNPGDRGSGSKDAIMKEIFRTATSKDDYLRMIQKSFPFEWAKHLSQFEYSANYLFPSVPEPFNNDFPETEPDLICREVLDEWQHDNLFQDPEVFHYRKQSLYIVGPSRTGKTTWARSLGTHNYWQNNIDFSSYDLAADYNVIDDIPFKFCPCWKQLVGCQIDFTVNPKYCRKRRIKGGIPSIILCNYDEDWLQKMTDEQKEYFHANCVVYKMQASEKFFTPFGQS</sequence>
<evidence type="ECO:0000313" key="25">
    <source>
        <dbReference type="EMBL" id="ANO40475.1"/>
    </source>
</evidence>
<keyword evidence="6 19" id="KW-1048">Host nucleus</keyword>
<evidence type="ECO:0000256" key="17">
    <source>
        <dbReference type="PIRSR" id="PIRSR601191-1"/>
    </source>
</evidence>
<feature type="binding site" evidence="18">
    <location>
        <position position="101"/>
    </location>
    <ligand>
        <name>a divalent metal cation</name>
        <dbReference type="ChEBI" id="CHEBI:60240"/>
    </ligand>
</feature>
<reference evidence="23" key="1">
    <citation type="submission" date="2016-06" db="EMBL/GenBank/DDBJ databases">
        <title>Occurrence of a novel mastrevirus in sugarcane germplasm collections in Florida, Guadeloupe and Reunion.</title>
        <authorList>
            <person name="Wardatou B."/>
            <person name="Roumagnac P."/>
            <person name="Filloux D."/>
            <person name="Alcala-Briseno R.I."/>
            <person name="Kraberger S."/>
            <person name="Fernandez E."/>
            <person name="Daugrois J.-H."/>
            <person name="Martin D.P."/>
            <person name="Lett J.-M."/>
            <person name="Comstock J.C."/>
            <person name="Varsani A."/>
            <person name="Polston J.E."/>
            <person name="Rott P."/>
        </authorList>
    </citation>
    <scope>NUCLEOTIDE SEQUENCE</scope>
    <source>
        <strain evidence="25">SCStV_GP_EK2-3_2013</strain>
        <strain evidence="23">SCStV_GP_TC3-1_2013</strain>
        <strain evidence="22">SCStV_GP_TC3-2_2013</strain>
        <strain evidence="24">SCStV_GP_TC9-2_2013</strain>
    </source>
</reference>
<comment type="subcellular location">
    <subcellularLocation>
        <location evidence="1 19">Host nucleus</location>
    </subcellularLocation>
</comment>
<dbReference type="GO" id="GO:0005198">
    <property type="term" value="F:structural molecule activity"/>
    <property type="evidence" value="ECO:0007669"/>
    <property type="project" value="InterPro"/>
</dbReference>
<dbReference type="Pfam" id="PF08283">
    <property type="entry name" value="Gemini_AL1_M"/>
    <property type="match status" value="1"/>
</dbReference>
<dbReference type="InterPro" id="IPR001191">
    <property type="entry name" value="Gemini_AL1_REP"/>
</dbReference>
<keyword evidence="16" id="KW-0238">DNA-binding</keyword>
<feature type="domain" description="CRESS-DNA virus Rep endonuclease" evidence="21">
    <location>
        <begin position="51"/>
        <end position="156"/>
    </location>
</feature>
<dbReference type="Pfam" id="PF00799">
    <property type="entry name" value="Gemini_AL1"/>
    <property type="match status" value="1"/>
</dbReference>